<dbReference type="InterPro" id="IPR002737">
    <property type="entry name" value="MEMO1_fam"/>
</dbReference>
<organism evidence="3">
    <name type="scientific">Sulfurovum sp. enrichment culture clone C5</name>
    <dbReference type="NCBI Taxonomy" id="497650"/>
    <lineage>
        <taxon>Bacteria</taxon>
        <taxon>Pseudomonadati</taxon>
        <taxon>Campylobacterota</taxon>
        <taxon>Epsilonproteobacteria</taxon>
        <taxon>Campylobacterales</taxon>
        <taxon>Sulfurovaceae</taxon>
        <taxon>Sulfurovum</taxon>
        <taxon>environmental samples</taxon>
    </lineage>
</organism>
<dbReference type="PANTHER" id="PTHR11060">
    <property type="entry name" value="PROTEIN MEMO1"/>
    <property type="match status" value="1"/>
</dbReference>
<dbReference type="HAMAP" id="MF_00055">
    <property type="entry name" value="MEMO1"/>
    <property type="match status" value="1"/>
</dbReference>
<dbReference type="PANTHER" id="PTHR11060:SF0">
    <property type="entry name" value="PROTEIN MEMO1"/>
    <property type="match status" value="1"/>
</dbReference>
<reference evidence="3" key="1">
    <citation type="submission" date="2015-11" db="EMBL/GenBank/DDBJ databases">
        <authorList>
            <person name="Zhang Y."/>
            <person name="Guo Z."/>
        </authorList>
    </citation>
    <scope>NUCLEOTIDE SEQUENCE</scope>
    <source>
        <strain evidence="3">BN30871</strain>
    </source>
</reference>
<evidence type="ECO:0000313" key="3">
    <source>
        <dbReference type="EMBL" id="CUV65441.1"/>
    </source>
</evidence>
<dbReference type="Pfam" id="PF01875">
    <property type="entry name" value="Memo"/>
    <property type="match status" value="1"/>
</dbReference>
<evidence type="ECO:0000256" key="2">
    <source>
        <dbReference type="HAMAP-Rule" id="MF_00055"/>
    </source>
</evidence>
<proteinExistence type="inferred from homology"/>
<gene>
    <name evidence="3" type="ORF">BN3087_340009</name>
</gene>
<comment type="similarity">
    <text evidence="1 2">Belongs to the MEMO1 family.</text>
</comment>
<dbReference type="CDD" id="cd07361">
    <property type="entry name" value="MEMO_like"/>
    <property type="match status" value="1"/>
</dbReference>
<dbReference type="NCBIfam" id="TIGR04336">
    <property type="entry name" value="AmmeMemoSam_B"/>
    <property type="match status" value="1"/>
</dbReference>
<protein>
    <recommendedName>
        <fullName evidence="2">MEMO1 family protein BN3087_340009</fullName>
    </recommendedName>
</protein>
<dbReference type="EMBL" id="FAXN01000034">
    <property type="protein sequence ID" value="CUV65441.1"/>
    <property type="molecule type" value="Genomic_DNA"/>
</dbReference>
<name>A0A0S4XNV5_9BACT</name>
<dbReference type="AlphaFoldDB" id="A0A0S4XNV5"/>
<dbReference type="Gene3D" id="3.40.830.10">
    <property type="entry name" value="LigB-like"/>
    <property type="match status" value="1"/>
</dbReference>
<sequence length="278" mass="31262">MSKMWRNYKRSLEMSVRKCAVCGQFYPNNSNDILEMINHFNNILDNHLEDKKILELKTRAVIVPHAGYIYSGFTANIAFRLLVNSDIKRVVVIGPSHRVYLKGVSIAKYDYYETPFGSLKIDNKLTEELSNKFNLSFTPNAHSEHSTEVQMPFIAHYLHDCSVVEMVYGDESSEELSKVIEYLLSDIDTAVVISSDLSHYYEIQKAKRLDNICIEGIVGEDENILEDGCEACGKIGIKAMLMAAKQMGLKSKLLDYRTSADASGDESAVVGYLSAAFL</sequence>
<evidence type="ECO:0000256" key="1">
    <source>
        <dbReference type="ARBA" id="ARBA00006315"/>
    </source>
</evidence>
<accession>A0A0S4XNV5</accession>